<dbReference type="SUPFAM" id="SSF52833">
    <property type="entry name" value="Thioredoxin-like"/>
    <property type="match status" value="1"/>
</dbReference>
<dbReference type="EMBL" id="FMYP01000030">
    <property type="protein sequence ID" value="SDC41151.1"/>
    <property type="molecule type" value="Genomic_DNA"/>
</dbReference>
<dbReference type="Gene3D" id="3.40.30.10">
    <property type="entry name" value="Glutaredoxin"/>
    <property type="match status" value="1"/>
</dbReference>
<dbReference type="CDD" id="cd02966">
    <property type="entry name" value="TlpA_like_family"/>
    <property type="match status" value="1"/>
</dbReference>
<dbReference type="STRING" id="1640674.SAMN05216323_103030"/>
<protein>
    <submittedName>
        <fullName evidence="2">Peroxiredoxin</fullName>
    </submittedName>
</protein>
<evidence type="ECO:0000313" key="2">
    <source>
        <dbReference type="EMBL" id="SDC41151.1"/>
    </source>
</evidence>
<dbReference type="InterPro" id="IPR013766">
    <property type="entry name" value="Thioredoxin_domain"/>
</dbReference>
<dbReference type="InterPro" id="IPR000866">
    <property type="entry name" value="AhpC/TSA"/>
</dbReference>
<dbReference type="Pfam" id="PF00578">
    <property type="entry name" value="AhpC-TSA"/>
    <property type="match status" value="1"/>
</dbReference>
<dbReference type="PANTHER" id="PTHR42852:SF13">
    <property type="entry name" value="PROTEIN DIPZ"/>
    <property type="match status" value="1"/>
</dbReference>
<accession>A0A1G6LD63</accession>
<dbReference type="RefSeq" id="WP_092438215.1">
    <property type="nucleotide sequence ID" value="NZ_FMYP01000030.1"/>
</dbReference>
<organism evidence="2 3">
    <name type="scientific">Williamwhitmania taraxaci</name>
    <dbReference type="NCBI Taxonomy" id="1640674"/>
    <lineage>
        <taxon>Bacteria</taxon>
        <taxon>Pseudomonadati</taxon>
        <taxon>Bacteroidota</taxon>
        <taxon>Bacteroidia</taxon>
        <taxon>Bacteroidales</taxon>
        <taxon>Williamwhitmaniaceae</taxon>
        <taxon>Williamwhitmania</taxon>
    </lineage>
</organism>
<keyword evidence="3" id="KW-1185">Reference proteome</keyword>
<gene>
    <name evidence="2" type="ORF">SAMN05216323_103030</name>
</gene>
<dbReference type="PANTHER" id="PTHR42852">
    <property type="entry name" value="THIOL:DISULFIDE INTERCHANGE PROTEIN DSBE"/>
    <property type="match status" value="1"/>
</dbReference>
<dbReference type="Proteomes" id="UP000199452">
    <property type="component" value="Unassembled WGS sequence"/>
</dbReference>
<sequence length="472" mass="54410">MARLYKFAGLLLLLLVVSITLFSQKVSLQGCAPEYDGMEIVFYRFTDRISNSTAQLATVKLSTEGCFNTRFVLEETTQVFVDLGAIRGYFYAEKGKTYHLILPPYTPLREADRLNPYFKPDEIHLGVEESSPGELNYLIGTFDIVYNAEYNSAVNKAFEQKSLVEVDSLVLRLDTLYSNYHQPFFDAYRLYRMGFLEQMTMHRKARALSDAYFLNKPVQYANPAYMDLFNKVYDRYFVFYSRASRGKELIDAIGAKHSYALLKKVLRQNEVLSNDTLMEAVVLKSLHDGFYDDKFSRSSLLIILDSLYFNTSIPEHRVIAQNIREKVTKLLPGFVPPKFELFDLAGNKHSLDEYKGKYVYLNFGTSASYSCLQEFKSMVAIKKKYDKYLTIVSIMSDESEAELKSFVEQTGYDWIFLYYKNKPEVITDFDVRAFPSFFVIAPDGRILISPAAAPSEKFELKFFDLLKSRGDL</sequence>
<feature type="domain" description="Thioredoxin" evidence="1">
    <location>
        <begin position="330"/>
        <end position="468"/>
    </location>
</feature>
<dbReference type="AlphaFoldDB" id="A0A1G6LD63"/>
<evidence type="ECO:0000313" key="3">
    <source>
        <dbReference type="Proteomes" id="UP000199452"/>
    </source>
</evidence>
<name>A0A1G6LD63_9BACT</name>
<reference evidence="2 3" key="1">
    <citation type="submission" date="2016-09" db="EMBL/GenBank/DDBJ databases">
        <authorList>
            <person name="Capua I."/>
            <person name="De Benedictis P."/>
            <person name="Joannis T."/>
            <person name="Lombin L.H."/>
            <person name="Cattoli G."/>
        </authorList>
    </citation>
    <scope>NUCLEOTIDE SEQUENCE [LARGE SCALE GENOMIC DNA]</scope>
    <source>
        <strain evidence="2 3">A7P-90m</strain>
    </source>
</reference>
<dbReference type="InterPro" id="IPR050553">
    <property type="entry name" value="Thioredoxin_ResA/DsbE_sf"/>
</dbReference>
<proteinExistence type="predicted"/>
<evidence type="ECO:0000259" key="1">
    <source>
        <dbReference type="PROSITE" id="PS51352"/>
    </source>
</evidence>
<dbReference type="OrthoDB" id="1097547at2"/>
<dbReference type="PROSITE" id="PS51352">
    <property type="entry name" value="THIOREDOXIN_2"/>
    <property type="match status" value="1"/>
</dbReference>
<dbReference type="InterPro" id="IPR036249">
    <property type="entry name" value="Thioredoxin-like_sf"/>
</dbReference>